<protein>
    <submittedName>
        <fullName evidence="1">Putative secreted protein</fullName>
    </submittedName>
</protein>
<evidence type="ECO:0000313" key="1">
    <source>
        <dbReference type="EMBL" id="MBW62802.1"/>
    </source>
</evidence>
<dbReference type="EMBL" id="GGFJ01013661">
    <property type="protein sequence ID" value="MBW62802.1"/>
    <property type="molecule type" value="Transcribed_RNA"/>
</dbReference>
<sequence>MRVWCCVVQEAAATAAAAAAAGKKESGCRSVADPPSARACSSCGKRWEQSRALPPCLSLSHTATPPVPAPVLLLLCTEE</sequence>
<name>A0A2M4CBS3_9DIPT</name>
<proteinExistence type="predicted"/>
<organism evidence="1">
    <name type="scientific">Anopheles marajoara</name>
    <dbReference type="NCBI Taxonomy" id="58244"/>
    <lineage>
        <taxon>Eukaryota</taxon>
        <taxon>Metazoa</taxon>
        <taxon>Ecdysozoa</taxon>
        <taxon>Arthropoda</taxon>
        <taxon>Hexapoda</taxon>
        <taxon>Insecta</taxon>
        <taxon>Pterygota</taxon>
        <taxon>Neoptera</taxon>
        <taxon>Endopterygota</taxon>
        <taxon>Diptera</taxon>
        <taxon>Nematocera</taxon>
        <taxon>Culicoidea</taxon>
        <taxon>Culicidae</taxon>
        <taxon>Anophelinae</taxon>
        <taxon>Anopheles</taxon>
    </lineage>
</organism>
<reference evidence="1" key="1">
    <citation type="submission" date="2018-01" db="EMBL/GenBank/DDBJ databases">
        <title>An insight into the sialome of Amazonian anophelines.</title>
        <authorList>
            <person name="Ribeiro J.M."/>
            <person name="Scarpassa V."/>
            <person name="Calvo E."/>
        </authorList>
    </citation>
    <scope>NUCLEOTIDE SEQUENCE</scope>
    <source>
        <tissue evidence="1">Salivary glands</tissue>
    </source>
</reference>
<dbReference type="AlphaFoldDB" id="A0A2M4CBS3"/>
<accession>A0A2M4CBS3</accession>